<dbReference type="RefSeq" id="WP_309941792.1">
    <property type="nucleotide sequence ID" value="NZ_AP025305.1"/>
</dbReference>
<protein>
    <submittedName>
        <fullName evidence="1">Uncharacterized protein</fullName>
    </submittedName>
</protein>
<name>A0AAE3XNJ8_9BACT</name>
<accession>A0AAE3XNJ8</accession>
<sequence>MASGFIILKDGRCFARRWTGYDEIIRIAITELEQIENGKDLAEWLMLQIPNSEDDESADAGWGFHNSRIDEWINRELDLRSLTKENQKLFWRAIQKGKNKLTEQGVGYSPLSFDFFYVFYDMCERAEKGEPPLALTDWNKLADPCTEQNGPGWKK</sequence>
<reference evidence="1" key="1">
    <citation type="submission" date="2023-07" db="EMBL/GenBank/DDBJ databases">
        <title>Genomic Encyclopedia of Type Strains, Phase IV (KMG-IV): sequencing the most valuable type-strain genomes for metagenomic binning, comparative biology and taxonomic classification.</title>
        <authorList>
            <person name="Goeker M."/>
        </authorList>
    </citation>
    <scope>NUCLEOTIDE SEQUENCE</scope>
    <source>
        <strain evidence="1">DSM 26174</strain>
    </source>
</reference>
<dbReference type="AlphaFoldDB" id="A0AAE3XNJ8"/>
<evidence type="ECO:0000313" key="1">
    <source>
        <dbReference type="EMBL" id="MDR6241206.1"/>
    </source>
</evidence>
<dbReference type="EMBL" id="JAVDQD010000006">
    <property type="protein sequence ID" value="MDR6241206.1"/>
    <property type="molecule type" value="Genomic_DNA"/>
</dbReference>
<proteinExistence type="predicted"/>
<keyword evidence="2" id="KW-1185">Reference proteome</keyword>
<evidence type="ECO:0000313" key="2">
    <source>
        <dbReference type="Proteomes" id="UP001185092"/>
    </source>
</evidence>
<comment type="caution">
    <text evidence="1">The sequence shown here is derived from an EMBL/GenBank/DDBJ whole genome shotgun (WGS) entry which is preliminary data.</text>
</comment>
<gene>
    <name evidence="1" type="ORF">HNQ88_004282</name>
</gene>
<organism evidence="1 2">
    <name type="scientific">Aureibacter tunicatorum</name>
    <dbReference type="NCBI Taxonomy" id="866807"/>
    <lineage>
        <taxon>Bacteria</taxon>
        <taxon>Pseudomonadati</taxon>
        <taxon>Bacteroidota</taxon>
        <taxon>Cytophagia</taxon>
        <taxon>Cytophagales</taxon>
        <taxon>Persicobacteraceae</taxon>
        <taxon>Aureibacter</taxon>
    </lineage>
</organism>
<dbReference type="Proteomes" id="UP001185092">
    <property type="component" value="Unassembled WGS sequence"/>
</dbReference>